<accession>A0A0M3DK05</accession>
<protein>
    <submittedName>
        <fullName evidence="1">Uncharacterized protein</fullName>
    </submittedName>
</protein>
<sequence length="342" mass="39600">MKKKWLLIIVLIIIVLINPNTIGNVSKKLGKKSVEMQDKKSIEISQKFNCIEYEDSIVYYDGKTLKSVDENGKEIFKINLNIKNLRLDSNKYIDVLDKDKNTIYSINKTGKVVFKKNVPNNGLMYVSLDNDSYVYAYKKENKDSINIYDFEGNLQKNLDLEGKLTDIEYTSQGIYVCDLKTEKDLESTITKYDYNGNLKNKKSIKDSIILDSIVQKDNIYLIEKNKISRVDYNLKVIDEFDVKNIKYYSNINSDGIYVIEENNNIKHISKKVEDISTSSNIEYIDGIVNMKDNFILYKDNKIINKKGEELKGFEKDIKSIMLINDSTIGVELDDKIQILKVK</sequence>
<reference evidence="1 2" key="1">
    <citation type="submission" date="2015-04" db="EMBL/GenBank/DDBJ databases">
        <title>Microcin producing Clostridium sp. JC272T.</title>
        <authorList>
            <person name="Jyothsna T."/>
            <person name="Sasikala C."/>
            <person name="Ramana C."/>
        </authorList>
    </citation>
    <scope>NUCLEOTIDE SEQUENCE [LARGE SCALE GENOMIC DNA]</scope>
    <source>
        <strain evidence="1 2">JC272</strain>
    </source>
</reference>
<dbReference type="EMBL" id="LBBT01000154">
    <property type="protein sequence ID" value="KKY01712.1"/>
    <property type="molecule type" value="Genomic_DNA"/>
</dbReference>
<name>A0A0M3DK05_9FIRM</name>
<dbReference type="RefSeq" id="WP_046822666.1">
    <property type="nucleotide sequence ID" value="NZ_LBBT01000154.1"/>
</dbReference>
<proteinExistence type="predicted"/>
<dbReference type="Proteomes" id="UP000034407">
    <property type="component" value="Unassembled WGS sequence"/>
</dbReference>
<keyword evidence="2" id="KW-1185">Reference proteome</keyword>
<comment type="caution">
    <text evidence="1">The sequence shown here is derived from an EMBL/GenBank/DDBJ whole genome shotgun (WGS) entry which is preliminary data.</text>
</comment>
<dbReference type="Pfam" id="PF18975">
    <property type="entry name" value="DUF5711"/>
    <property type="match status" value="1"/>
</dbReference>
<dbReference type="PATRIC" id="fig|1629550.3.peg.895"/>
<evidence type="ECO:0000313" key="1">
    <source>
        <dbReference type="EMBL" id="KKY01712.1"/>
    </source>
</evidence>
<dbReference type="OrthoDB" id="2088069at2"/>
<dbReference type="InterPro" id="IPR043765">
    <property type="entry name" value="DUF5711"/>
</dbReference>
<dbReference type="SUPFAM" id="SSF63825">
    <property type="entry name" value="YWTD domain"/>
    <property type="match status" value="1"/>
</dbReference>
<evidence type="ECO:0000313" key="2">
    <source>
        <dbReference type="Proteomes" id="UP000034407"/>
    </source>
</evidence>
<gene>
    <name evidence="1" type="ORF">VN21_07240</name>
</gene>
<organism evidence="1 2">
    <name type="scientific">Paraclostridium benzoelyticum</name>
    <dbReference type="NCBI Taxonomy" id="1629550"/>
    <lineage>
        <taxon>Bacteria</taxon>
        <taxon>Bacillati</taxon>
        <taxon>Bacillota</taxon>
        <taxon>Clostridia</taxon>
        <taxon>Peptostreptococcales</taxon>
        <taxon>Peptostreptococcaceae</taxon>
        <taxon>Paraclostridium</taxon>
    </lineage>
</organism>
<dbReference type="AlphaFoldDB" id="A0A0M3DK05"/>